<protein>
    <submittedName>
        <fullName evidence="1">Uncharacterized protein</fullName>
    </submittedName>
</protein>
<dbReference type="AlphaFoldDB" id="A0A7W6C9T4"/>
<reference evidence="1 2" key="1">
    <citation type="submission" date="2020-08" db="EMBL/GenBank/DDBJ databases">
        <title>Genomic Encyclopedia of Type Strains, Phase IV (KMG-IV): sequencing the most valuable type-strain genomes for metagenomic binning, comparative biology and taxonomic classification.</title>
        <authorList>
            <person name="Goeker M."/>
        </authorList>
    </citation>
    <scope>NUCLEOTIDE SEQUENCE [LARGE SCALE GENOMIC DNA]</scope>
    <source>
        <strain evidence="1 2">DSM 26438</strain>
    </source>
</reference>
<evidence type="ECO:0000313" key="1">
    <source>
        <dbReference type="EMBL" id="MBB3945827.1"/>
    </source>
</evidence>
<keyword evidence="2" id="KW-1185">Reference proteome</keyword>
<accession>A0A7W6C9T4</accession>
<gene>
    <name evidence="1" type="ORF">GGQ73_001762</name>
</gene>
<sequence>MLVVKNALPTHINNPETNMYKPIRRNNLKLFS</sequence>
<comment type="caution">
    <text evidence="1">The sequence shown here is derived from an EMBL/GenBank/DDBJ whole genome shotgun (WGS) entry which is preliminary data.</text>
</comment>
<proteinExistence type="predicted"/>
<name>A0A7W6C9T4_9HYPH</name>
<evidence type="ECO:0000313" key="2">
    <source>
        <dbReference type="Proteomes" id="UP000565286"/>
    </source>
</evidence>
<dbReference type="EMBL" id="JACIDV010000004">
    <property type="protein sequence ID" value="MBB3945827.1"/>
    <property type="molecule type" value="Genomic_DNA"/>
</dbReference>
<dbReference type="Proteomes" id="UP000565286">
    <property type="component" value="Unassembled WGS sequence"/>
</dbReference>
<organism evidence="1 2">
    <name type="scientific">Rhizobium skierniewicense</name>
    <dbReference type="NCBI Taxonomy" id="984260"/>
    <lineage>
        <taxon>Bacteria</taxon>
        <taxon>Pseudomonadati</taxon>
        <taxon>Pseudomonadota</taxon>
        <taxon>Alphaproteobacteria</taxon>
        <taxon>Hyphomicrobiales</taxon>
        <taxon>Rhizobiaceae</taxon>
        <taxon>Rhizobium/Agrobacterium group</taxon>
        <taxon>Rhizobium</taxon>
    </lineage>
</organism>